<keyword evidence="1" id="KW-1185">Reference proteome</keyword>
<name>A0A6P7TML1_9MOLL</name>
<dbReference type="Gene3D" id="3.60.10.10">
    <property type="entry name" value="Endonuclease/exonuclease/phosphatase"/>
    <property type="match status" value="1"/>
</dbReference>
<dbReference type="SUPFAM" id="SSF56219">
    <property type="entry name" value="DNase I-like"/>
    <property type="match status" value="1"/>
</dbReference>
<dbReference type="PANTHER" id="PTHR23227">
    <property type="entry name" value="BUCENTAUR RELATED"/>
    <property type="match status" value="1"/>
</dbReference>
<protein>
    <submittedName>
        <fullName evidence="2">Craniofacial development protein 2-like</fullName>
    </submittedName>
</protein>
<dbReference type="RefSeq" id="XP_029650762.1">
    <property type="nucleotide sequence ID" value="XM_029794902.1"/>
</dbReference>
<sequence length="121" mass="13495">MTVRIPLIRDTYLTLISMYAPILTSEDDVKTSFYNLLDCTIQTVPAHNKLIVSSDFNGRVGCDHCHWNGILGHYGIGKCNANARLLLVLCAKHELVTTNSLFRLLPDKRRLGNTGISSTTF</sequence>
<evidence type="ECO:0000313" key="1">
    <source>
        <dbReference type="Proteomes" id="UP000515154"/>
    </source>
</evidence>
<reference evidence="2" key="1">
    <citation type="submission" date="2025-08" db="UniProtKB">
        <authorList>
            <consortium name="RefSeq"/>
        </authorList>
    </citation>
    <scope>IDENTIFICATION</scope>
</reference>
<dbReference type="AlphaFoldDB" id="A0A6P7TML1"/>
<proteinExistence type="predicted"/>
<dbReference type="KEGG" id="osn:115224095"/>
<evidence type="ECO:0000313" key="2">
    <source>
        <dbReference type="RefSeq" id="XP_029650762.1"/>
    </source>
</evidence>
<dbReference type="Proteomes" id="UP000515154">
    <property type="component" value="Linkage group LG24"/>
</dbReference>
<dbReference type="InterPro" id="IPR036691">
    <property type="entry name" value="Endo/exonu/phosph_ase_sf"/>
</dbReference>
<dbReference type="PANTHER" id="PTHR23227:SF84">
    <property type="entry name" value="ENDONUCLEASE_EXONUCLEASE_PHOSPHATASE DOMAIN-CONTAINING PROTEIN"/>
    <property type="match status" value="1"/>
</dbReference>
<dbReference type="InterPro" id="IPR027124">
    <property type="entry name" value="Swc5/CFDP1/2"/>
</dbReference>
<organism evidence="1 2">
    <name type="scientific">Octopus sinensis</name>
    <name type="common">East Asian common octopus</name>
    <dbReference type="NCBI Taxonomy" id="2607531"/>
    <lineage>
        <taxon>Eukaryota</taxon>
        <taxon>Metazoa</taxon>
        <taxon>Spiralia</taxon>
        <taxon>Lophotrochozoa</taxon>
        <taxon>Mollusca</taxon>
        <taxon>Cephalopoda</taxon>
        <taxon>Coleoidea</taxon>
        <taxon>Octopodiformes</taxon>
        <taxon>Octopoda</taxon>
        <taxon>Incirrata</taxon>
        <taxon>Octopodidae</taxon>
        <taxon>Octopus</taxon>
    </lineage>
</organism>
<accession>A0A6P7TML1</accession>
<gene>
    <name evidence="2" type="primary">LOC115224095</name>
</gene>